<dbReference type="RefSeq" id="WP_163633032.1">
    <property type="nucleotide sequence ID" value="NZ_JAAAMI010000001.1"/>
</dbReference>
<organism evidence="1 2">
    <name type="scientific">Flagellimonas sediminis</name>
    <dbReference type="NCBI Taxonomy" id="2696468"/>
    <lineage>
        <taxon>Bacteria</taxon>
        <taxon>Pseudomonadati</taxon>
        <taxon>Bacteroidota</taxon>
        <taxon>Flavobacteriia</taxon>
        <taxon>Flavobacteriales</taxon>
        <taxon>Flavobacteriaceae</taxon>
        <taxon>Flagellimonas</taxon>
    </lineage>
</organism>
<gene>
    <name evidence="1" type="ORF">GTK07_03510</name>
</gene>
<dbReference type="EMBL" id="JAAAMI010000001">
    <property type="protein sequence ID" value="NDV42383.1"/>
    <property type="molecule type" value="Genomic_DNA"/>
</dbReference>
<proteinExistence type="predicted"/>
<comment type="caution">
    <text evidence="1">The sequence shown here is derived from an EMBL/GenBank/DDBJ whole genome shotgun (WGS) entry which is preliminary data.</text>
</comment>
<name>A0A6I5KPH8_9FLAO</name>
<reference evidence="1 2" key="1">
    <citation type="submission" date="2020-01" db="EMBL/GenBank/DDBJ databases">
        <title>Muricauda sediminis sp.nov. 40Bstr401.</title>
        <authorList>
            <person name="Xue Z."/>
            <person name="Zhu S."/>
            <person name="Ren N."/>
            <person name="Chen T."/>
            <person name="Chen X."/>
            <person name="Chen J."/>
            <person name="Yang J."/>
        </authorList>
    </citation>
    <scope>NUCLEOTIDE SEQUENCE [LARGE SCALE GENOMIC DNA]</scope>
    <source>
        <strain evidence="1 2">40Bstr401</strain>
    </source>
</reference>
<evidence type="ECO:0000313" key="1">
    <source>
        <dbReference type="EMBL" id="NDV42383.1"/>
    </source>
</evidence>
<sequence>MNELELLQKLIEVEEHTHILHLKIQIWSNEAEKAEFIVEHDKGVLEIENIKTQLVEIGDKSYSANAKSNMLKQLRYYVEEINKAQPGLALSRNQGMNLKNELFAGIVRDMNYLIQGSGSSIRIPAYLHYTTNPEGSIDIVELTGFLETEARTLQRVDSPNYLKLRDFMEGFAERIIAQYIHD</sequence>
<dbReference type="AlphaFoldDB" id="A0A6I5KPH8"/>
<keyword evidence="2" id="KW-1185">Reference proteome</keyword>
<dbReference type="Proteomes" id="UP000468707">
    <property type="component" value="Unassembled WGS sequence"/>
</dbReference>
<evidence type="ECO:0000313" key="2">
    <source>
        <dbReference type="Proteomes" id="UP000468707"/>
    </source>
</evidence>
<protein>
    <submittedName>
        <fullName evidence="1">Uncharacterized protein</fullName>
    </submittedName>
</protein>
<accession>A0A6I5KPH8</accession>